<keyword evidence="2" id="KW-1185">Reference proteome</keyword>
<name>A0A8K0FYE2_IGNLU</name>
<dbReference type="Proteomes" id="UP000801492">
    <property type="component" value="Unassembled WGS sequence"/>
</dbReference>
<organism evidence="1 2">
    <name type="scientific">Ignelater luminosus</name>
    <name type="common">Cucubano</name>
    <name type="synonym">Pyrophorus luminosus</name>
    <dbReference type="NCBI Taxonomy" id="2038154"/>
    <lineage>
        <taxon>Eukaryota</taxon>
        <taxon>Metazoa</taxon>
        <taxon>Ecdysozoa</taxon>
        <taxon>Arthropoda</taxon>
        <taxon>Hexapoda</taxon>
        <taxon>Insecta</taxon>
        <taxon>Pterygota</taxon>
        <taxon>Neoptera</taxon>
        <taxon>Endopterygota</taxon>
        <taxon>Coleoptera</taxon>
        <taxon>Polyphaga</taxon>
        <taxon>Elateriformia</taxon>
        <taxon>Elateroidea</taxon>
        <taxon>Elateridae</taxon>
        <taxon>Agrypninae</taxon>
        <taxon>Pyrophorini</taxon>
        <taxon>Ignelater</taxon>
    </lineage>
</organism>
<protein>
    <submittedName>
        <fullName evidence="1">Uncharacterized protein</fullName>
    </submittedName>
</protein>
<dbReference type="AlphaFoldDB" id="A0A8K0FYE2"/>
<sequence>LNVDSTPDITNVDQLSLIVRFVQDNAEPVELFLCYLPNTDHKAEDMDDACASLNKTWNQIIAALEATKSDSGYQKALVKNEATGLLAQLNSLETAILSEFCGSILKQFNIVSKILQGVDTDVEVVSRLYGLLITFVENKRDFFNAFEEAGEKNPPKNTEAVIRELLRGKNATSIAREKCCH</sequence>
<evidence type="ECO:0000313" key="1">
    <source>
        <dbReference type="EMBL" id="KAF2881352.1"/>
    </source>
</evidence>
<feature type="non-terminal residue" evidence="1">
    <location>
        <position position="1"/>
    </location>
</feature>
<proteinExistence type="predicted"/>
<accession>A0A8K0FYE2</accession>
<gene>
    <name evidence="1" type="ORF">ILUMI_24821</name>
</gene>
<comment type="caution">
    <text evidence="1">The sequence shown here is derived from an EMBL/GenBank/DDBJ whole genome shotgun (WGS) entry which is preliminary data.</text>
</comment>
<evidence type="ECO:0000313" key="2">
    <source>
        <dbReference type="Proteomes" id="UP000801492"/>
    </source>
</evidence>
<dbReference type="OrthoDB" id="6781995at2759"/>
<dbReference type="EMBL" id="VTPC01090749">
    <property type="protein sequence ID" value="KAF2881352.1"/>
    <property type="molecule type" value="Genomic_DNA"/>
</dbReference>
<reference evidence="1" key="1">
    <citation type="submission" date="2019-08" db="EMBL/GenBank/DDBJ databases">
        <title>The genome of the North American firefly Photinus pyralis.</title>
        <authorList>
            <consortium name="Photinus pyralis genome working group"/>
            <person name="Fallon T.R."/>
            <person name="Sander Lower S.E."/>
            <person name="Weng J.-K."/>
        </authorList>
    </citation>
    <scope>NUCLEOTIDE SEQUENCE</scope>
    <source>
        <strain evidence="1">TRF0915ILg1</strain>
        <tissue evidence="1">Whole body</tissue>
    </source>
</reference>